<proteinExistence type="predicted"/>
<dbReference type="OrthoDB" id="7882129at2759"/>
<evidence type="ECO:0000313" key="2">
    <source>
        <dbReference type="EMBL" id="KNC20922.1"/>
    </source>
</evidence>
<reference evidence="2 3" key="1">
    <citation type="journal article" date="2015" name="Nat. Commun.">
        <title>Lucilia cuprina genome unlocks parasitic fly biology to underpin future interventions.</title>
        <authorList>
            <person name="Anstead C.A."/>
            <person name="Korhonen P.K."/>
            <person name="Young N.D."/>
            <person name="Hall R.S."/>
            <person name="Jex A.R."/>
            <person name="Murali S.C."/>
            <person name="Hughes D.S."/>
            <person name="Lee S.F."/>
            <person name="Perry T."/>
            <person name="Stroehlein A.J."/>
            <person name="Ansell B.R."/>
            <person name="Breugelmans B."/>
            <person name="Hofmann A."/>
            <person name="Qu J."/>
            <person name="Dugan S."/>
            <person name="Lee S.L."/>
            <person name="Chao H."/>
            <person name="Dinh H."/>
            <person name="Han Y."/>
            <person name="Doddapaneni H.V."/>
            <person name="Worley K.C."/>
            <person name="Muzny D.M."/>
            <person name="Ioannidis P."/>
            <person name="Waterhouse R.M."/>
            <person name="Zdobnov E.M."/>
            <person name="James P.J."/>
            <person name="Bagnall N.H."/>
            <person name="Kotze A.C."/>
            <person name="Gibbs R.A."/>
            <person name="Richards S."/>
            <person name="Batterham P."/>
            <person name="Gasser R.B."/>
        </authorList>
    </citation>
    <scope>NUCLEOTIDE SEQUENCE [LARGE SCALE GENOMIC DNA]</scope>
    <source>
        <strain evidence="2 3">LS</strain>
        <tissue evidence="2">Full body</tissue>
    </source>
</reference>
<evidence type="ECO:0000256" key="1">
    <source>
        <dbReference type="SAM" id="SignalP"/>
    </source>
</evidence>
<dbReference type="Proteomes" id="UP000037069">
    <property type="component" value="Unassembled WGS sequence"/>
</dbReference>
<keyword evidence="3" id="KW-1185">Reference proteome</keyword>
<protein>
    <recommendedName>
        <fullName evidence="4">Protein G12</fullName>
    </recommendedName>
</protein>
<sequence>MKFVFFITFITALLFIQGEAELRQDFRDFLNLVPRRRIGYIAARHYIVDEQFRTTFRYLQSSRFHQNWSKIRNSQEFLDLIDYIRMQDVSLAALQDVASVIDKLPNQLRTFRIPAKVPVMMMMQRNLVSFMREVMQALPRARFSSLMARKVTEGGDFARLYKAVQQKEFKQLLDKAKASGNLQSSWLELRKHNIEVNDLIDMAYEIISWGP</sequence>
<organism evidence="2 3">
    <name type="scientific">Lucilia cuprina</name>
    <name type="common">Green bottle fly</name>
    <name type="synonym">Australian sheep blowfly</name>
    <dbReference type="NCBI Taxonomy" id="7375"/>
    <lineage>
        <taxon>Eukaryota</taxon>
        <taxon>Metazoa</taxon>
        <taxon>Ecdysozoa</taxon>
        <taxon>Arthropoda</taxon>
        <taxon>Hexapoda</taxon>
        <taxon>Insecta</taxon>
        <taxon>Pterygota</taxon>
        <taxon>Neoptera</taxon>
        <taxon>Endopterygota</taxon>
        <taxon>Diptera</taxon>
        <taxon>Brachycera</taxon>
        <taxon>Muscomorpha</taxon>
        <taxon>Oestroidea</taxon>
        <taxon>Calliphoridae</taxon>
        <taxon>Luciliinae</taxon>
        <taxon>Lucilia</taxon>
    </lineage>
</organism>
<dbReference type="InterPro" id="IPR010629">
    <property type="entry name" value="Ins_allergen"/>
</dbReference>
<feature type="signal peptide" evidence="1">
    <location>
        <begin position="1"/>
        <end position="20"/>
    </location>
</feature>
<keyword evidence="1" id="KW-0732">Signal</keyword>
<evidence type="ECO:0000313" key="3">
    <source>
        <dbReference type="Proteomes" id="UP000037069"/>
    </source>
</evidence>
<comment type="caution">
    <text evidence="2">The sequence shown here is derived from an EMBL/GenBank/DDBJ whole genome shotgun (WGS) entry which is preliminary data.</text>
</comment>
<dbReference type="PANTHER" id="PTHR21163:SF0">
    <property type="entry name" value="GH08205P-RELATED"/>
    <property type="match status" value="1"/>
</dbReference>
<accession>A0A0L0BLM1</accession>
<dbReference type="OMA" id="FDPKFRQ"/>
<dbReference type="Pfam" id="PF06757">
    <property type="entry name" value="Ins_allergen_rp"/>
    <property type="match status" value="1"/>
</dbReference>
<dbReference type="AlphaFoldDB" id="A0A0L0BLM1"/>
<name>A0A0L0BLM1_LUCCU</name>
<dbReference type="EMBL" id="JRES01001695">
    <property type="protein sequence ID" value="KNC20922.1"/>
    <property type="molecule type" value="Genomic_DNA"/>
</dbReference>
<evidence type="ECO:0008006" key="4">
    <source>
        <dbReference type="Google" id="ProtNLM"/>
    </source>
</evidence>
<feature type="chain" id="PRO_5005534752" description="Protein G12" evidence="1">
    <location>
        <begin position="21"/>
        <end position="211"/>
    </location>
</feature>
<dbReference type="PANTHER" id="PTHR21163">
    <property type="entry name" value="PROTEIN G12"/>
    <property type="match status" value="1"/>
</dbReference>
<gene>
    <name evidence="2" type="ORF">FF38_00297</name>
</gene>